<evidence type="ECO:0000313" key="5">
    <source>
        <dbReference type="Proteomes" id="UP000186136"/>
    </source>
</evidence>
<comment type="similarity">
    <text evidence="1">Belongs to the SEN15 family.</text>
</comment>
<keyword evidence="2" id="KW-0819">tRNA processing</keyword>
<dbReference type="InterPro" id="IPR018593">
    <property type="entry name" value="tRNA-endonuc_su_Sen15"/>
</dbReference>
<name>A0A1Q2YG12_9ASCO</name>
<comment type="caution">
    <text evidence="4">The sequence shown here is derived from an EMBL/GenBank/DDBJ whole genome shotgun (WGS) entry which is preliminary data.</text>
</comment>
<dbReference type="Pfam" id="PF09631">
    <property type="entry name" value="Sen15"/>
    <property type="match status" value="1"/>
</dbReference>
<protein>
    <recommendedName>
        <fullName evidence="3">tRNA-splicing endonuclease subunit Sen15 domain-containing protein</fullName>
    </recommendedName>
</protein>
<reference evidence="4 5" key="1">
    <citation type="submission" date="2016-08" db="EMBL/GenBank/DDBJ databases">
        <title>Whole genome shotgun sequence of Pichia membranifaciens KS47-1.</title>
        <authorList>
            <person name="Konishi M."/>
            <person name="Ishida M."/>
            <person name="Arakawa T."/>
            <person name="Kato Y."/>
            <person name="Horiuchi J."/>
        </authorList>
    </citation>
    <scope>NUCLEOTIDE SEQUENCE [LARGE SCALE GENOMIC DNA]</scope>
    <source>
        <strain evidence="4 5">KS47-1</strain>
    </source>
</reference>
<dbReference type="Proteomes" id="UP000186136">
    <property type="component" value="Unassembled WGS sequence"/>
</dbReference>
<dbReference type="AlphaFoldDB" id="A0A1Q2YG12"/>
<feature type="domain" description="tRNA-splicing endonuclease subunit Sen15" evidence="3">
    <location>
        <begin position="51"/>
        <end position="128"/>
    </location>
</feature>
<organism evidence="4 5">
    <name type="scientific">Pichia membranifaciens</name>
    <dbReference type="NCBI Taxonomy" id="4926"/>
    <lineage>
        <taxon>Eukaryota</taxon>
        <taxon>Fungi</taxon>
        <taxon>Dikarya</taxon>
        <taxon>Ascomycota</taxon>
        <taxon>Saccharomycotina</taxon>
        <taxon>Pichiomycetes</taxon>
        <taxon>Pichiales</taxon>
        <taxon>Pichiaceae</taxon>
        <taxon>Pichia</taxon>
    </lineage>
</organism>
<dbReference type="Gene3D" id="3.40.1350.10">
    <property type="match status" value="1"/>
</dbReference>
<keyword evidence="5" id="KW-1185">Reference proteome</keyword>
<dbReference type="SUPFAM" id="SSF53032">
    <property type="entry name" value="tRNA-intron endonuclease catalytic domain-like"/>
    <property type="match status" value="1"/>
</dbReference>
<dbReference type="InterPro" id="IPR011856">
    <property type="entry name" value="tRNA_endonuc-like_dom_sf"/>
</dbReference>
<dbReference type="GO" id="GO:0006388">
    <property type="term" value="P:tRNA splicing, via endonucleolytic cleavage and ligation"/>
    <property type="evidence" value="ECO:0007669"/>
    <property type="project" value="InterPro"/>
</dbReference>
<evidence type="ECO:0000256" key="1">
    <source>
        <dbReference type="ARBA" id="ARBA00006091"/>
    </source>
</evidence>
<evidence type="ECO:0000256" key="2">
    <source>
        <dbReference type="ARBA" id="ARBA00022694"/>
    </source>
</evidence>
<dbReference type="OrthoDB" id="10002170at2759"/>
<proteinExistence type="inferred from homology"/>
<dbReference type="GO" id="GO:0003676">
    <property type="term" value="F:nucleic acid binding"/>
    <property type="evidence" value="ECO:0007669"/>
    <property type="project" value="InterPro"/>
</dbReference>
<accession>A0A1Q2YG12</accession>
<dbReference type="GO" id="GO:0005634">
    <property type="term" value="C:nucleus"/>
    <property type="evidence" value="ECO:0007669"/>
    <property type="project" value="UniProtKB-ARBA"/>
</dbReference>
<dbReference type="EMBL" id="BDGI01000069">
    <property type="protein sequence ID" value="GAV28474.1"/>
    <property type="molecule type" value="Genomic_DNA"/>
</dbReference>
<evidence type="ECO:0000259" key="3">
    <source>
        <dbReference type="Pfam" id="PF09631"/>
    </source>
</evidence>
<evidence type="ECO:0000313" key="4">
    <source>
        <dbReference type="EMBL" id="GAV28474.1"/>
    </source>
</evidence>
<sequence length="132" mass="14681">MLNTLGLANKVKLHLTYSVIWSNITTVVVDQPTKYAAQNDSLEQFGSGGATATSKTYVLKGENPKSGEIEYVLAISKRRKLTLENLDLIFKGIEEAEHKQFESIDKILMAIVDSDGSILFYYVHRGVKNVNS</sequence>
<gene>
    <name evidence="4" type="ORF">PMKS-001945</name>
</gene>
<dbReference type="InterPro" id="IPR036167">
    <property type="entry name" value="tRNA_intron_Endo_cat-like_sf"/>
</dbReference>